<comment type="caution">
    <text evidence="1">The sequence shown here is derived from an EMBL/GenBank/DDBJ whole genome shotgun (WGS) entry which is preliminary data.</text>
</comment>
<evidence type="ECO:0000313" key="1">
    <source>
        <dbReference type="EMBL" id="MBW0569632.1"/>
    </source>
</evidence>
<name>A0A9Q3PRB7_9BASI</name>
<accession>A0A9Q3PRB7</accession>
<dbReference type="EMBL" id="AVOT02084753">
    <property type="protein sequence ID" value="MBW0569632.1"/>
    <property type="molecule type" value="Genomic_DNA"/>
</dbReference>
<dbReference type="Proteomes" id="UP000765509">
    <property type="component" value="Unassembled WGS sequence"/>
</dbReference>
<proteinExistence type="predicted"/>
<evidence type="ECO:0000313" key="2">
    <source>
        <dbReference type="Proteomes" id="UP000765509"/>
    </source>
</evidence>
<protein>
    <submittedName>
        <fullName evidence="1">Uncharacterized protein</fullName>
    </submittedName>
</protein>
<organism evidence="1 2">
    <name type="scientific">Austropuccinia psidii MF-1</name>
    <dbReference type="NCBI Taxonomy" id="1389203"/>
    <lineage>
        <taxon>Eukaryota</taxon>
        <taxon>Fungi</taxon>
        <taxon>Dikarya</taxon>
        <taxon>Basidiomycota</taxon>
        <taxon>Pucciniomycotina</taxon>
        <taxon>Pucciniomycetes</taxon>
        <taxon>Pucciniales</taxon>
        <taxon>Sphaerophragmiaceae</taxon>
        <taxon>Austropuccinia</taxon>
    </lineage>
</organism>
<gene>
    <name evidence="1" type="ORF">O181_109347</name>
</gene>
<keyword evidence="2" id="KW-1185">Reference proteome</keyword>
<reference evidence="1" key="1">
    <citation type="submission" date="2021-03" db="EMBL/GenBank/DDBJ databases">
        <title>Draft genome sequence of rust myrtle Austropuccinia psidii MF-1, a brazilian biotype.</title>
        <authorList>
            <person name="Quecine M.C."/>
            <person name="Pachon D.M.R."/>
            <person name="Bonatelli M.L."/>
            <person name="Correr F.H."/>
            <person name="Franceschini L.M."/>
            <person name="Leite T.F."/>
            <person name="Margarido G.R.A."/>
            <person name="Almeida C.A."/>
            <person name="Ferrarezi J.A."/>
            <person name="Labate C.A."/>
        </authorList>
    </citation>
    <scope>NUCLEOTIDE SEQUENCE</scope>
    <source>
        <strain evidence="1">MF-1</strain>
    </source>
</reference>
<dbReference type="AlphaFoldDB" id="A0A9Q3PRB7"/>
<sequence>MAHVWWHATVRLSRIPTHHRQFLMPVQDADVLHVKPCTVTPYVREAFRQCQQLLMPVQAPNNSHAKYLRLYRLPTIQILAYARAASQKLQHFLMQVQAPNVSHANPYACAGSQQFKQLLTPGQASDNSHANSYACTGSQPCTRTSSRLYRFPTFQTIPEAWAAS</sequence>